<dbReference type="RefSeq" id="WP_168056429.1">
    <property type="nucleotide sequence ID" value="NZ_JAAOZT010000009.1"/>
</dbReference>
<dbReference type="InterPro" id="IPR008962">
    <property type="entry name" value="PapD-like_sf"/>
</dbReference>
<dbReference type="InterPro" id="IPR050263">
    <property type="entry name" value="Bact_Fimbrial_Adh_Pro"/>
</dbReference>
<dbReference type="PANTHER" id="PTHR33420">
    <property type="entry name" value="FIMBRIAL SUBUNIT ELFA-RELATED"/>
    <property type="match status" value="1"/>
</dbReference>
<dbReference type="EMBL" id="JACHHQ010000012">
    <property type="protein sequence ID" value="MBB5202269.1"/>
    <property type="molecule type" value="Genomic_DNA"/>
</dbReference>
<accession>A0A840S109</accession>
<dbReference type="GO" id="GO:0009289">
    <property type="term" value="C:pilus"/>
    <property type="evidence" value="ECO:0007669"/>
    <property type="project" value="InterPro"/>
</dbReference>
<dbReference type="InterPro" id="IPR036937">
    <property type="entry name" value="Adhesion_dom_fimbrial_sf"/>
</dbReference>
<dbReference type="InterPro" id="IPR000259">
    <property type="entry name" value="Adhesion_dom_fimbrial"/>
</dbReference>
<evidence type="ECO:0000313" key="3">
    <source>
        <dbReference type="EMBL" id="MBB5202269.1"/>
    </source>
</evidence>
<keyword evidence="1" id="KW-0732">Signal</keyword>
<proteinExistence type="predicted"/>
<dbReference type="SUPFAM" id="SSF49354">
    <property type="entry name" value="PapD-like"/>
    <property type="match status" value="1"/>
</dbReference>
<sequence>MAGDKSALVVTPPLSWLDAGKENILRIVKRKGADFSGSGTKTKSTPFYIVLNCPSAGDTAFNIYTQIDTTTPIGDLVGVIGLTPEPDVAQGIGIQLSDEAGKPINLGTPVLMGRHAGAESQQTISLQAAYLQISEKPTAGVANGAVTFTMRHK</sequence>
<reference evidence="3 4" key="1">
    <citation type="submission" date="2020-08" db="EMBL/GenBank/DDBJ databases">
        <title>Genomic Encyclopedia of Type Strains, Phase IV (KMG-IV): sequencing the most valuable type-strain genomes for metagenomic binning, comparative biology and taxonomic classification.</title>
        <authorList>
            <person name="Goeker M."/>
        </authorList>
    </citation>
    <scope>NUCLEOTIDE SEQUENCE [LARGE SCALE GENOMIC DNA]</scope>
    <source>
        <strain evidence="3 4">DSM 23240</strain>
    </source>
</reference>
<dbReference type="GO" id="GO:0043709">
    <property type="term" value="P:cell adhesion involved in single-species biofilm formation"/>
    <property type="evidence" value="ECO:0007669"/>
    <property type="project" value="TreeGrafter"/>
</dbReference>
<keyword evidence="4" id="KW-1185">Reference proteome</keyword>
<dbReference type="SUPFAM" id="SSF49401">
    <property type="entry name" value="Bacterial adhesins"/>
    <property type="match status" value="1"/>
</dbReference>
<dbReference type="PANTHER" id="PTHR33420:SF3">
    <property type="entry name" value="FIMBRIAL SUBUNIT ELFA"/>
    <property type="match status" value="1"/>
</dbReference>
<gene>
    <name evidence="3" type="ORF">HNR39_004133</name>
</gene>
<dbReference type="InterPro" id="IPR008966">
    <property type="entry name" value="Adhesion_dom_sf"/>
</dbReference>
<evidence type="ECO:0000313" key="4">
    <source>
        <dbReference type="Proteomes" id="UP000571084"/>
    </source>
</evidence>
<evidence type="ECO:0000256" key="1">
    <source>
        <dbReference type="ARBA" id="ARBA00022729"/>
    </source>
</evidence>
<organism evidence="3 4">
    <name type="scientific">Glaciimonas immobilis</name>
    <dbReference type="NCBI Taxonomy" id="728004"/>
    <lineage>
        <taxon>Bacteria</taxon>
        <taxon>Pseudomonadati</taxon>
        <taxon>Pseudomonadota</taxon>
        <taxon>Betaproteobacteria</taxon>
        <taxon>Burkholderiales</taxon>
        <taxon>Oxalobacteraceae</taxon>
        <taxon>Glaciimonas</taxon>
    </lineage>
</organism>
<dbReference type="Proteomes" id="UP000571084">
    <property type="component" value="Unassembled WGS sequence"/>
</dbReference>
<comment type="caution">
    <text evidence="3">The sequence shown here is derived from an EMBL/GenBank/DDBJ whole genome shotgun (WGS) entry which is preliminary data.</text>
</comment>
<evidence type="ECO:0000259" key="2">
    <source>
        <dbReference type="Pfam" id="PF00419"/>
    </source>
</evidence>
<name>A0A840S109_9BURK</name>
<dbReference type="Gene3D" id="2.60.40.1090">
    <property type="entry name" value="Fimbrial-type adhesion domain"/>
    <property type="match status" value="1"/>
</dbReference>
<dbReference type="Pfam" id="PF00419">
    <property type="entry name" value="Fimbrial"/>
    <property type="match status" value="1"/>
</dbReference>
<protein>
    <submittedName>
        <fullName evidence="3">Type 1 fimbria pilin</fullName>
    </submittedName>
</protein>
<dbReference type="AlphaFoldDB" id="A0A840S109"/>
<feature type="domain" description="Fimbrial-type adhesion" evidence="2">
    <location>
        <begin position="24"/>
        <end position="151"/>
    </location>
</feature>